<evidence type="ECO:0000256" key="1">
    <source>
        <dbReference type="ARBA" id="ARBA00023015"/>
    </source>
</evidence>
<dbReference type="eggNOG" id="COG1737">
    <property type="taxonomic scope" value="Bacteria"/>
</dbReference>
<feature type="domain" description="SIS" evidence="6">
    <location>
        <begin position="127"/>
        <end position="264"/>
    </location>
</feature>
<keyword evidence="2" id="KW-0238">DNA-binding</keyword>
<dbReference type="HOGENOM" id="CLU_055769_1_1_0"/>
<keyword evidence="3" id="KW-0804">Transcription</keyword>
<keyword evidence="4" id="KW-1133">Transmembrane helix</keyword>
<dbReference type="PROSITE" id="PS51071">
    <property type="entry name" value="HTH_RPIR"/>
    <property type="match status" value="1"/>
</dbReference>
<evidence type="ECO:0000256" key="4">
    <source>
        <dbReference type="SAM" id="Phobius"/>
    </source>
</evidence>
<dbReference type="STRING" id="572544.Ilyop_0828"/>
<dbReference type="InterPro" id="IPR001347">
    <property type="entry name" value="SIS_dom"/>
</dbReference>
<dbReference type="Proteomes" id="UP000006875">
    <property type="component" value="Chromosome"/>
</dbReference>
<evidence type="ECO:0000256" key="2">
    <source>
        <dbReference type="ARBA" id="ARBA00023125"/>
    </source>
</evidence>
<dbReference type="PANTHER" id="PTHR30514">
    <property type="entry name" value="GLUCOKINASE"/>
    <property type="match status" value="1"/>
</dbReference>
<keyword evidence="4" id="KW-0472">Membrane</keyword>
<sequence>MKIADFDLTKKIMNIVNELPPKQKKLADYILKNQKQCAFMTSTALGSAAKVSESTVIRFASSLGYKGYPAFQKDLRDFLKIELSTLEKFSIEKVDSHGTAYEKIFESEVEIINSTLNEISAKSFDAAVDALYEKDSILTVGFKGSFCLSSYAGYNLSKIHSNVQIVDEWNERWFNYLNDLNENTTALLFGFPRYPKNVVTIANILKEKNCKIIVITDSVVSPLAEFADILLIIPVRKSFFVDHLAAVMCLINAIIFSLSYKDKEKTEKYLQRFEKFANENNIFVKRS</sequence>
<dbReference type="SUPFAM" id="SSF46689">
    <property type="entry name" value="Homeodomain-like"/>
    <property type="match status" value="1"/>
</dbReference>
<dbReference type="InterPro" id="IPR009057">
    <property type="entry name" value="Homeodomain-like_sf"/>
</dbReference>
<dbReference type="EMBL" id="CP002281">
    <property type="protein sequence ID" value="ADO82614.1"/>
    <property type="molecule type" value="Genomic_DNA"/>
</dbReference>
<dbReference type="AlphaFoldDB" id="E3H7N2"/>
<name>E3H7N2_ILYPC</name>
<dbReference type="GO" id="GO:0097367">
    <property type="term" value="F:carbohydrate derivative binding"/>
    <property type="evidence" value="ECO:0007669"/>
    <property type="project" value="InterPro"/>
</dbReference>
<dbReference type="Pfam" id="PF01380">
    <property type="entry name" value="SIS"/>
    <property type="match status" value="1"/>
</dbReference>
<accession>E3H7N2</accession>
<evidence type="ECO:0000256" key="3">
    <source>
        <dbReference type="ARBA" id="ARBA00023163"/>
    </source>
</evidence>
<proteinExistence type="predicted"/>
<evidence type="ECO:0000313" key="7">
    <source>
        <dbReference type="EMBL" id="ADO82614.1"/>
    </source>
</evidence>
<dbReference type="Gene3D" id="3.40.50.10490">
    <property type="entry name" value="Glucose-6-phosphate isomerase like protein, domain 1"/>
    <property type="match status" value="1"/>
</dbReference>
<dbReference type="Pfam" id="PF01418">
    <property type="entry name" value="HTH_6"/>
    <property type="match status" value="1"/>
</dbReference>
<dbReference type="InterPro" id="IPR036388">
    <property type="entry name" value="WH-like_DNA-bd_sf"/>
</dbReference>
<keyword evidence="8" id="KW-1185">Reference proteome</keyword>
<dbReference type="KEGG" id="ipo:Ilyop_0828"/>
<organism evidence="7 8">
    <name type="scientific">Ilyobacter polytropus (strain ATCC 51220 / DSM 2926 / LMG 16218 / CuHBu1)</name>
    <dbReference type="NCBI Taxonomy" id="572544"/>
    <lineage>
        <taxon>Bacteria</taxon>
        <taxon>Fusobacteriati</taxon>
        <taxon>Fusobacteriota</taxon>
        <taxon>Fusobacteriia</taxon>
        <taxon>Fusobacteriales</taxon>
        <taxon>Fusobacteriaceae</taxon>
        <taxon>Ilyobacter</taxon>
    </lineage>
</organism>
<evidence type="ECO:0000259" key="5">
    <source>
        <dbReference type="PROSITE" id="PS51071"/>
    </source>
</evidence>
<keyword evidence="4" id="KW-0812">Transmembrane</keyword>
<dbReference type="GO" id="GO:1901135">
    <property type="term" value="P:carbohydrate derivative metabolic process"/>
    <property type="evidence" value="ECO:0007669"/>
    <property type="project" value="InterPro"/>
</dbReference>
<dbReference type="InterPro" id="IPR047640">
    <property type="entry name" value="RpiR-like"/>
</dbReference>
<dbReference type="GO" id="GO:0003700">
    <property type="term" value="F:DNA-binding transcription factor activity"/>
    <property type="evidence" value="ECO:0007669"/>
    <property type="project" value="InterPro"/>
</dbReference>
<dbReference type="RefSeq" id="WP_013387284.1">
    <property type="nucleotide sequence ID" value="NC_014632.1"/>
</dbReference>
<evidence type="ECO:0000313" key="8">
    <source>
        <dbReference type="Proteomes" id="UP000006875"/>
    </source>
</evidence>
<dbReference type="CDD" id="cd05013">
    <property type="entry name" value="SIS_RpiR"/>
    <property type="match status" value="1"/>
</dbReference>
<dbReference type="GO" id="GO:0003677">
    <property type="term" value="F:DNA binding"/>
    <property type="evidence" value="ECO:0007669"/>
    <property type="project" value="UniProtKB-KW"/>
</dbReference>
<dbReference type="Gene3D" id="1.10.10.10">
    <property type="entry name" value="Winged helix-like DNA-binding domain superfamily/Winged helix DNA-binding domain"/>
    <property type="match status" value="1"/>
</dbReference>
<evidence type="ECO:0000259" key="6">
    <source>
        <dbReference type="PROSITE" id="PS51464"/>
    </source>
</evidence>
<dbReference type="SUPFAM" id="SSF53697">
    <property type="entry name" value="SIS domain"/>
    <property type="match status" value="1"/>
</dbReference>
<dbReference type="PANTHER" id="PTHR30514:SF18">
    <property type="entry name" value="RPIR-FAMILY TRANSCRIPTIONAL REGULATOR"/>
    <property type="match status" value="1"/>
</dbReference>
<reference evidence="7 8" key="1">
    <citation type="journal article" date="2010" name="Stand. Genomic Sci.">
        <title>Complete genome sequence of Ilyobacter polytropus type strain (CuHbu1).</title>
        <authorList>
            <person name="Sikorski J."/>
            <person name="Chertkov O."/>
            <person name="Lapidus A."/>
            <person name="Nolan M."/>
            <person name="Lucas S."/>
            <person name="Del Rio T.G."/>
            <person name="Tice H."/>
            <person name="Cheng J.F."/>
            <person name="Tapia R."/>
            <person name="Han C."/>
            <person name="Goodwin L."/>
            <person name="Pitluck S."/>
            <person name="Liolios K."/>
            <person name="Ivanova N."/>
            <person name="Mavromatis K."/>
            <person name="Mikhailova N."/>
            <person name="Pati A."/>
            <person name="Chen A."/>
            <person name="Palaniappan K."/>
            <person name="Land M."/>
            <person name="Hauser L."/>
            <person name="Chang Y.J."/>
            <person name="Jeffries C.D."/>
            <person name="Brambilla E."/>
            <person name="Yasawong M."/>
            <person name="Rohde M."/>
            <person name="Pukall R."/>
            <person name="Spring S."/>
            <person name="Goker M."/>
            <person name="Woyke T."/>
            <person name="Bristow J."/>
            <person name="Eisen J.A."/>
            <person name="Markowitz V."/>
            <person name="Hugenholtz P."/>
            <person name="Kyrpides N.C."/>
            <person name="Klenk H.P."/>
        </authorList>
    </citation>
    <scope>NUCLEOTIDE SEQUENCE [LARGE SCALE GENOMIC DNA]</scope>
    <source>
        <strain evidence="8">ATCC 51220 / DSM 2926 / LMG 16218 / CuHBu1</strain>
    </source>
</reference>
<dbReference type="InterPro" id="IPR035472">
    <property type="entry name" value="RpiR-like_SIS"/>
</dbReference>
<dbReference type="PROSITE" id="PS51464">
    <property type="entry name" value="SIS"/>
    <property type="match status" value="1"/>
</dbReference>
<dbReference type="InterPro" id="IPR000281">
    <property type="entry name" value="HTH_RpiR"/>
</dbReference>
<gene>
    <name evidence="7" type="ordered locus">Ilyop_0828</name>
</gene>
<protein>
    <submittedName>
        <fullName evidence="7">Transcriptional regulator, RpiR family</fullName>
    </submittedName>
</protein>
<keyword evidence="1" id="KW-0805">Transcription regulation</keyword>
<feature type="domain" description="HTH rpiR-type" evidence="5">
    <location>
        <begin position="6"/>
        <end position="82"/>
    </location>
</feature>
<dbReference type="InterPro" id="IPR046348">
    <property type="entry name" value="SIS_dom_sf"/>
</dbReference>
<dbReference type="OrthoDB" id="63027at2"/>
<feature type="transmembrane region" description="Helical" evidence="4">
    <location>
        <begin position="239"/>
        <end position="260"/>
    </location>
</feature>